<protein>
    <submittedName>
        <fullName evidence="1">Uncharacterized protein</fullName>
    </submittedName>
</protein>
<dbReference type="RefSeq" id="WP_147655905.1">
    <property type="nucleotide sequence ID" value="NZ_BMFM01000001.1"/>
</dbReference>
<name>A0A5B9DMU9_9HYPH</name>
<reference evidence="1 2" key="1">
    <citation type="journal article" date="2015" name="Int. J. Syst. Evol. Microbiol.">
        <title>Youhaiella tibetensis gen. nov., sp. nov., isolated from subsurface sediment.</title>
        <authorList>
            <person name="Wang Y.X."/>
            <person name="Huang F.Q."/>
            <person name="Nogi Y."/>
            <person name="Pang S.J."/>
            <person name="Wang P.K."/>
            <person name="Lv J."/>
        </authorList>
    </citation>
    <scope>NUCLEOTIDE SEQUENCE [LARGE SCALE GENOMIC DNA]</scope>
    <source>
        <strain evidence="2">fig4</strain>
    </source>
</reference>
<sequence length="200" mass="23178">MFGGGKIQREYKDVIAAIEKGSRRDPQHNPAASIEKDGAALLRPEHRIVWSDFGRFGEIINVAMHHGPWSFEETDRVTFGFDGPDYGRHYRVWYNDMPAGSLQIGVAHLMMATEGHGAMAELDLDFPQLVPEPELRDMLRTMSFMFMRKDDGVAMRAQADLEVLQIMTRHLWEVQRRPDLVLGMHWRFEGPYEHYSEYLK</sequence>
<keyword evidence="2" id="KW-1185">Reference proteome</keyword>
<organism evidence="1 2">
    <name type="scientific">Paradevosia tibetensis</name>
    <dbReference type="NCBI Taxonomy" id="1447062"/>
    <lineage>
        <taxon>Bacteria</taxon>
        <taxon>Pseudomonadati</taxon>
        <taxon>Pseudomonadota</taxon>
        <taxon>Alphaproteobacteria</taxon>
        <taxon>Hyphomicrobiales</taxon>
        <taxon>Devosiaceae</taxon>
        <taxon>Paradevosia</taxon>
    </lineage>
</organism>
<dbReference type="KEGG" id="yti:FNA67_09730"/>
<evidence type="ECO:0000313" key="2">
    <source>
        <dbReference type="Proteomes" id="UP000321062"/>
    </source>
</evidence>
<gene>
    <name evidence="1" type="ORF">FNA67_09730</name>
</gene>
<dbReference type="Proteomes" id="UP000321062">
    <property type="component" value="Chromosome"/>
</dbReference>
<dbReference type="OrthoDB" id="8435204at2"/>
<dbReference type="AlphaFoldDB" id="A0A5B9DMU9"/>
<accession>A0A5B9DMU9</accession>
<evidence type="ECO:0000313" key="1">
    <source>
        <dbReference type="EMBL" id="QEE20433.1"/>
    </source>
</evidence>
<proteinExistence type="predicted"/>
<dbReference type="EMBL" id="CP041690">
    <property type="protein sequence ID" value="QEE20433.1"/>
    <property type="molecule type" value="Genomic_DNA"/>
</dbReference>